<dbReference type="HOGENOM" id="CLU_2203681_0_0_1"/>
<dbReference type="AlphaFoldDB" id="W1NPH6"/>
<dbReference type="Gramene" id="ERM97697">
    <property type="protein sequence ID" value="ERM97697"/>
    <property type="gene ID" value="AMTR_s00121p00012300"/>
</dbReference>
<organism evidence="1 2">
    <name type="scientific">Amborella trichopoda</name>
    <dbReference type="NCBI Taxonomy" id="13333"/>
    <lineage>
        <taxon>Eukaryota</taxon>
        <taxon>Viridiplantae</taxon>
        <taxon>Streptophyta</taxon>
        <taxon>Embryophyta</taxon>
        <taxon>Tracheophyta</taxon>
        <taxon>Spermatophyta</taxon>
        <taxon>Magnoliopsida</taxon>
        <taxon>Amborellales</taxon>
        <taxon>Amborellaceae</taxon>
        <taxon>Amborella</taxon>
    </lineage>
</organism>
<protein>
    <submittedName>
        <fullName evidence="1">Uncharacterized protein</fullName>
    </submittedName>
</protein>
<reference evidence="2" key="1">
    <citation type="journal article" date="2013" name="Science">
        <title>The Amborella genome and the evolution of flowering plants.</title>
        <authorList>
            <consortium name="Amborella Genome Project"/>
        </authorList>
    </citation>
    <scope>NUCLEOTIDE SEQUENCE [LARGE SCALE GENOMIC DNA]</scope>
</reference>
<evidence type="ECO:0000313" key="1">
    <source>
        <dbReference type="EMBL" id="ERM97697.1"/>
    </source>
</evidence>
<gene>
    <name evidence="1" type="ORF">AMTR_s00121p00012300</name>
</gene>
<name>W1NPH6_AMBTC</name>
<feature type="non-terminal residue" evidence="1">
    <location>
        <position position="1"/>
    </location>
</feature>
<dbReference type="EMBL" id="KI395895">
    <property type="protein sequence ID" value="ERM97697.1"/>
    <property type="molecule type" value="Genomic_DNA"/>
</dbReference>
<keyword evidence="2" id="KW-1185">Reference proteome</keyword>
<sequence>SPSQIPDRLADSLGVPWESNVWLERIVGLASLPSLLVVVRYKALAICRILPDPRWCDVDSWYWSPLSLLTCSTKVFEVFSSDLEGCLPEGLVVHPAFLVKVGFLKALD</sequence>
<proteinExistence type="predicted"/>
<evidence type="ECO:0000313" key="2">
    <source>
        <dbReference type="Proteomes" id="UP000017836"/>
    </source>
</evidence>
<accession>W1NPH6</accession>
<dbReference type="Proteomes" id="UP000017836">
    <property type="component" value="Unassembled WGS sequence"/>
</dbReference>